<sequence>MFYQTLQNNKQPIVVLTGCLSELKRSVLYPQNHCNMLMFFYQIKASRGVTADKTTTNQLVVHK</sequence>
<name>A0ABC9TMG7_ENTFL</name>
<dbReference type="Proteomes" id="UP000015750">
    <property type="component" value="Unassembled WGS sequence"/>
</dbReference>
<dbReference type="AlphaFoldDB" id="A0ABC9TMG7"/>
<organism evidence="1 2">
    <name type="scientific">Enterococcus faecalis RP2S-4</name>
    <dbReference type="NCBI Taxonomy" id="1244145"/>
    <lineage>
        <taxon>Bacteria</taxon>
        <taxon>Bacillati</taxon>
        <taxon>Bacillota</taxon>
        <taxon>Bacilli</taxon>
        <taxon>Lactobacillales</taxon>
        <taxon>Enterococcaceae</taxon>
        <taxon>Enterococcus</taxon>
    </lineage>
</organism>
<proteinExistence type="predicted"/>
<dbReference type="EMBL" id="ATIR01000053">
    <property type="protein sequence ID" value="EPI07860.1"/>
    <property type="molecule type" value="Genomic_DNA"/>
</dbReference>
<reference evidence="1 2" key="1">
    <citation type="submission" date="2013-06" db="EMBL/GenBank/DDBJ databases">
        <authorList>
            <person name="Weinstock G."/>
            <person name="Sodergren E."/>
            <person name="Lobos E.A."/>
            <person name="Fulton L."/>
            <person name="Fulton R."/>
            <person name="Courtney L."/>
            <person name="Fronick C."/>
            <person name="O'Laughlin M."/>
            <person name="Godfrey J."/>
            <person name="Wilson R.M."/>
            <person name="Miner T."/>
            <person name="Farmer C."/>
            <person name="Delehaunty K."/>
            <person name="Cordes M."/>
            <person name="Minx P."/>
            <person name="Tomlinson C."/>
            <person name="Chen J."/>
            <person name="Wollam A."/>
            <person name="Pepin K.H."/>
            <person name="Bhonagiri V."/>
            <person name="Zhang X."/>
            <person name="Warren W."/>
            <person name="Mitreva M."/>
            <person name="Mardis E.R."/>
            <person name="Wilson R.K."/>
        </authorList>
    </citation>
    <scope>NUCLEOTIDE SEQUENCE [LARGE SCALE GENOMIC DNA]</scope>
    <source>
        <strain evidence="1 2">RP2S-4</strain>
    </source>
</reference>
<evidence type="ECO:0000313" key="2">
    <source>
        <dbReference type="Proteomes" id="UP000015750"/>
    </source>
</evidence>
<evidence type="ECO:0000313" key="1">
    <source>
        <dbReference type="EMBL" id="EPI07860.1"/>
    </source>
</evidence>
<accession>A0ABC9TMG7</accession>
<comment type="caution">
    <text evidence="1">The sequence shown here is derived from an EMBL/GenBank/DDBJ whole genome shotgun (WGS) entry which is preliminary data.</text>
</comment>
<gene>
    <name evidence="1" type="ORF">D358_01819</name>
</gene>
<protein>
    <submittedName>
        <fullName evidence="1">Uncharacterized protein</fullName>
    </submittedName>
</protein>